<organism evidence="1 2">
    <name type="scientific">Vararia minispora EC-137</name>
    <dbReference type="NCBI Taxonomy" id="1314806"/>
    <lineage>
        <taxon>Eukaryota</taxon>
        <taxon>Fungi</taxon>
        <taxon>Dikarya</taxon>
        <taxon>Basidiomycota</taxon>
        <taxon>Agaricomycotina</taxon>
        <taxon>Agaricomycetes</taxon>
        <taxon>Russulales</taxon>
        <taxon>Lachnocladiaceae</taxon>
        <taxon>Vararia</taxon>
    </lineage>
</organism>
<evidence type="ECO:0000313" key="1">
    <source>
        <dbReference type="EMBL" id="KAI0026906.1"/>
    </source>
</evidence>
<dbReference type="Proteomes" id="UP000814128">
    <property type="component" value="Unassembled WGS sequence"/>
</dbReference>
<reference evidence="1" key="2">
    <citation type="journal article" date="2022" name="New Phytol.">
        <title>Evolutionary transition to the ectomycorrhizal habit in the genomes of a hyperdiverse lineage of mushroom-forming fungi.</title>
        <authorList>
            <person name="Looney B."/>
            <person name="Miyauchi S."/>
            <person name="Morin E."/>
            <person name="Drula E."/>
            <person name="Courty P.E."/>
            <person name="Kohler A."/>
            <person name="Kuo A."/>
            <person name="LaButti K."/>
            <person name="Pangilinan J."/>
            <person name="Lipzen A."/>
            <person name="Riley R."/>
            <person name="Andreopoulos W."/>
            <person name="He G."/>
            <person name="Johnson J."/>
            <person name="Nolan M."/>
            <person name="Tritt A."/>
            <person name="Barry K.W."/>
            <person name="Grigoriev I.V."/>
            <person name="Nagy L.G."/>
            <person name="Hibbett D."/>
            <person name="Henrissat B."/>
            <person name="Matheny P.B."/>
            <person name="Labbe J."/>
            <person name="Martin F.M."/>
        </authorList>
    </citation>
    <scope>NUCLEOTIDE SEQUENCE</scope>
    <source>
        <strain evidence="1">EC-137</strain>
    </source>
</reference>
<gene>
    <name evidence="1" type="ORF">K488DRAFT_63934</name>
</gene>
<reference evidence="1" key="1">
    <citation type="submission" date="2021-02" db="EMBL/GenBank/DDBJ databases">
        <authorList>
            <consortium name="DOE Joint Genome Institute"/>
            <person name="Ahrendt S."/>
            <person name="Looney B.P."/>
            <person name="Miyauchi S."/>
            <person name="Morin E."/>
            <person name="Drula E."/>
            <person name="Courty P.E."/>
            <person name="Chicoki N."/>
            <person name="Fauchery L."/>
            <person name="Kohler A."/>
            <person name="Kuo A."/>
            <person name="Labutti K."/>
            <person name="Pangilinan J."/>
            <person name="Lipzen A."/>
            <person name="Riley R."/>
            <person name="Andreopoulos W."/>
            <person name="He G."/>
            <person name="Johnson J."/>
            <person name="Barry K.W."/>
            <person name="Grigoriev I.V."/>
            <person name="Nagy L."/>
            <person name="Hibbett D."/>
            <person name="Henrissat B."/>
            <person name="Matheny P.B."/>
            <person name="Labbe J."/>
            <person name="Martin F."/>
        </authorList>
    </citation>
    <scope>NUCLEOTIDE SEQUENCE</scope>
    <source>
        <strain evidence="1">EC-137</strain>
    </source>
</reference>
<comment type="caution">
    <text evidence="1">The sequence shown here is derived from an EMBL/GenBank/DDBJ whole genome shotgun (WGS) entry which is preliminary data.</text>
</comment>
<protein>
    <submittedName>
        <fullName evidence="1">MFS general substrate transporter</fullName>
    </submittedName>
</protein>
<name>A0ACB8Q579_9AGAM</name>
<keyword evidence="2" id="KW-1185">Reference proteome</keyword>
<accession>A0ACB8Q579</accession>
<dbReference type="EMBL" id="MU274118">
    <property type="protein sequence ID" value="KAI0026906.1"/>
    <property type="molecule type" value="Genomic_DNA"/>
</dbReference>
<sequence length="460" mass="48469">MVAVDSEIAPLLAHEQDIYDRFSARTKSLVVAQVAFCALLPMFVGGSFVPSIPQIARDLGTTGAVVNVAVSLSIFGSSTGSLTWARYSGFYGRRPIYLTSLPILAVGSFGVAAARSVPALMFWRAVQAFGAGGGFAVGAGVIADMYRLEERGRAMGIFFAAALLGPAVAPPIGGFVARYFSWRMMQLSIGVAAIFALGFMTAWMPETSQPGVRGVDKLKPGARRAVLLNPFKDLVLLRSPNILAACIVGTGVLATDLLMLNPLAYTLGERYNIHSEAIIGLLFCPCGLGNMIGAPISGRLSDRAIITWRAKRAGAWVPEDRLRATLLGTGLLVPLSVLSLALSTTFVSNRGLGLALAVIALFANGIGVDFALTPLSAYAVDILHDRSAEVTAATTCLRGTLIALLVSGILPALDRFGMLATHAAIAALAWACFGLLLLTIRFGREMRAWVDVGYTTSVAS</sequence>
<proteinExistence type="predicted"/>
<evidence type="ECO:0000313" key="2">
    <source>
        <dbReference type="Proteomes" id="UP000814128"/>
    </source>
</evidence>